<dbReference type="InterPro" id="IPR028939">
    <property type="entry name" value="P5C_Rdtase_cat_N"/>
</dbReference>
<dbReference type="HAMAP" id="MF_01925">
    <property type="entry name" value="P5C_reductase"/>
    <property type="match status" value="1"/>
</dbReference>
<evidence type="ECO:0000256" key="3">
    <source>
        <dbReference type="ARBA" id="ARBA00022857"/>
    </source>
</evidence>
<comment type="similarity">
    <text evidence="1 6">Belongs to the pyrroline-5-carboxylate reductase family.</text>
</comment>
<comment type="caution">
    <text evidence="11">The sequence shown here is derived from an EMBL/GenBank/DDBJ whole genome shotgun (WGS) entry which is preliminary data.</text>
</comment>
<comment type="subcellular location">
    <subcellularLocation>
        <location evidence="6">Cytoplasm</location>
    </subcellularLocation>
</comment>
<evidence type="ECO:0000256" key="2">
    <source>
        <dbReference type="ARBA" id="ARBA00022650"/>
    </source>
</evidence>
<comment type="catalytic activity">
    <reaction evidence="6">
        <text>L-proline + NAD(+) = (S)-1-pyrroline-5-carboxylate + NADH + 2 H(+)</text>
        <dbReference type="Rhea" id="RHEA:14105"/>
        <dbReference type="ChEBI" id="CHEBI:15378"/>
        <dbReference type="ChEBI" id="CHEBI:17388"/>
        <dbReference type="ChEBI" id="CHEBI:57540"/>
        <dbReference type="ChEBI" id="CHEBI:57945"/>
        <dbReference type="ChEBI" id="CHEBI:60039"/>
        <dbReference type="EC" id="1.5.1.2"/>
    </reaction>
</comment>
<evidence type="ECO:0000256" key="1">
    <source>
        <dbReference type="ARBA" id="ARBA00005525"/>
    </source>
</evidence>
<evidence type="ECO:0000256" key="5">
    <source>
        <dbReference type="ARBA" id="ARBA00058118"/>
    </source>
</evidence>
<dbReference type="Proteomes" id="UP000004893">
    <property type="component" value="Unassembled WGS sequence"/>
</dbReference>
<gene>
    <name evidence="6 11" type="primary">proC</name>
    <name evidence="11" type="ORF">CLOHYLEM_04970</name>
</gene>
<keyword evidence="12" id="KW-1185">Reference proteome</keyword>
<dbReference type="PANTHER" id="PTHR11645:SF0">
    <property type="entry name" value="PYRROLINE-5-CARBOXYLATE REDUCTASE 3"/>
    <property type="match status" value="1"/>
</dbReference>
<dbReference type="InterPro" id="IPR036291">
    <property type="entry name" value="NAD(P)-bd_dom_sf"/>
</dbReference>
<comment type="pathway">
    <text evidence="6">Amino-acid biosynthesis; L-proline biosynthesis; L-proline from L-glutamate 5-semialdehyde: step 1/1.</text>
</comment>
<protein>
    <recommendedName>
        <fullName evidence="6 7">Pyrroline-5-carboxylate reductase</fullName>
        <shortName evidence="6">P5C reductase</shortName>
        <shortName evidence="6">P5CR</shortName>
        <ecNumber evidence="6 7">1.5.1.2</ecNumber>
    </recommendedName>
    <alternativeName>
        <fullName evidence="6">PCA reductase</fullName>
    </alternativeName>
</protein>
<reference evidence="11" key="2">
    <citation type="submission" date="2013-06" db="EMBL/GenBank/DDBJ databases">
        <title>Draft genome sequence of Clostridium hylemonae (DSM 15053).</title>
        <authorList>
            <person name="Sudarsanam P."/>
            <person name="Ley R."/>
            <person name="Guruge J."/>
            <person name="Turnbaugh P.J."/>
            <person name="Mahowald M."/>
            <person name="Liep D."/>
            <person name="Gordon J."/>
        </authorList>
    </citation>
    <scope>NUCLEOTIDE SEQUENCE</scope>
    <source>
        <strain evidence="11">DSM 15053</strain>
    </source>
</reference>
<feature type="binding site" evidence="8">
    <location>
        <position position="55"/>
    </location>
    <ligand>
        <name>NADPH</name>
        <dbReference type="ChEBI" id="CHEBI:57783"/>
    </ligand>
</feature>
<dbReference type="GO" id="GO:0055129">
    <property type="term" value="P:L-proline biosynthetic process"/>
    <property type="evidence" value="ECO:0007669"/>
    <property type="project" value="UniProtKB-UniRule"/>
</dbReference>
<dbReference type="InterPro" id="IPR000304">
    <property type="entry name" value="Pyrroline-COOH_reductase"/>
</dbReference>
<comment type="function">
    <text evidence="5 6">Catalyzes the reduction of 1-pyrroline-5-carboxylate (PCA) to L-proline.</text>
</comment>
<organism evidence="11 12">
    <name type="scientific">[Clostridium] hylemonae DSM 15053</name>
    <dbReference type="NCBI Taxonomy" id="553973"/>
    <lineage>
        <taxon>Bacteria</taxon>
        <taxon>Bacillati</taxon>
        <taxon>Bacillota</taxon>
        <taxon>Clostridia</taxon>
        <taxon>Lachnospirales</taxon>
        <taxon>Lachnospiraceae</taxon>
    </lineage>
</organism>
<dbReference type="OrthoDB" id="9805754at2"/>
<dbReference type="Gene3D" id="1.10.3730.10">
    <property type="entry name" value="ProC C-terminal domain-like"/>
    <property type="match status" value="1"/>
</dbReference>
<accession>C0BYT1</accession>
<dbReference type="EC" id="1.5.1.2" evidence="6 7"/>
<dbReference type="UniPathway" id="UPA00098">
    <property type="reaction ID" value="UER00361"/>
</dbReference>
<evidence type="ECO:0000256" key="7">
    <source>
        <dbReference type="NCBIfam" id="TIGR00112"/>
    </source>
</evidence>
<dbReference type="GO" id="GO:0005737">
    <property type="term" value="C:cytoplasm"/>
    <property type="evidence" value="ECO:0007669"/>
    <property type="project" value="UniProtKB-SubCell"/>
</dbReference>
<reference evidence="11" key="1">
    <citation type="submission" date="2009-02" db="EMBL/GenBank/DDBJ databases">
        <authorList>
            <person name="Fulton L."/>
            <person name="Clifton S."/>
            <person name="Fulton B."/>
            <person name="Xu J."/>
            <person name="Minx P."/>
            <person name="Pepin K.H."/>
            <person name="Johnson M."/>
            <person name="Bhonagiri V."/>
            <person name="Nash W.E."/>
            <person name="Mardis E.R."/>
            <person name="Wilson R.K."/>
        </authorList>
    </citation>
    <scope>NUCLEOTIDE SEQUENCE [LARGE SCALE GENOMIC DNA]</scope>
    <source>
        <strain evidence="11">DSM 15053</strain>
    </source>
</reference>
<feature type="domain" description="Pyrroline-5-carboxylate reductase dimerisation" evidence="10">
    <location>
        <begin position="162"/>
        <end position="255"/>
    </location>
</feature>
<sequence length="261" mass="27806">MKTGFIGLGSMAQAILEGFIKGGALEGRQVYASGGSYERLEKNCRRFGCNPCRTNEEVIDNSDIVIIALKAHMVEEVMKPLAKALKGKIVVSIAAGYTFDTYRDILGTEVHYICTIPNTPVSVGEGVTVCEDRHSLDGQEYDIFYRLFSSIGVVTPVETHLVGAAGTVAGCGPAFASMFLEALGDAGVKYGLPRRTAYELAAQMLCGTGKLYMEKRQHPGEMKDAVCSPGGTTIRGVAALERAGLRDAVISAVDEIEGGNV</sequence>
<dbReference type="Gene3D" id="3.40.50.720">
    <property type="entry name" value="NAD(P)-binding Rossmann-like Domain"/>
    <property type="match status" value="1"/>
</dbReference>
<dbReference type="EMBL" id="ABYI02000018">
    <property type="protein sequence ID" value="EEG75009.1"/>
    <property type="molecule type" value="Genomic_DNA"/>
</dbReference>
<evidence type="ECO:0000313" key="12">
    <source>
        <dbReference type="Proteomes" id="UP000004893"/>
    </source>
</evidence>
<dbReference type="eggNOG" id="COG0345">
    <property type="taxonomic scope" value="Bacteria"/>
</dbReference>
<dbReference type="SUPFAM" id="SSF48179">
    <property type="entry name" value="6-phosphogluconate dehydrogenase C-terminal domain-like"/>
    <property type="match status" value="1"/>
</dbReference>
<dbReference type="AlphaFoldDB" id="C0BYT1"/>
<dbReference type="InterPro" id="IPR029036">
    <property type="entry name" value="P5CR_dimer"/>
</dbReference>
<dbReference type="PANTHER" id="PTHR11645">
    <property type="entry name" value="PYRROLINE-5-CARBOXYLATE REDUCTASE"/>
    <property type="match status" value="1"/>
</dbReference>
<dbReference type="SUPFAM" id="SSF51735">
    <property type="entry name" value="NAD(P)-binding Rossmann-fold domains"/>
    <property type="match status" value="1"/>
</dbReference>
<dbReference type="PIRSF" id="PIRSF000193">
    <property type="entry name" value="Pyrrol-5-carb_rd"/>
    <property type="match status" value="1"/>
</dbReference>
<evidence type="ECO:0000259" key="10">
    <source>
        <dbReference type="Pfam" id="PF14748"/>
    </source>
</evidence>
<evidence type="ECO:0000256" key="8">
    <source>
        <dbReference type="PIRSR" id="PIRSR000193-1"/>
    </source>
</evidence>
<dbReference type="InterPro" id="IPR008927">
    <property type="entry name" value="6-PGluconate_DH-like_C_sf"/>
</dbReference>
<evidence type="ECO:0000259" key="9">
    <source>
        <dbReference type="Pfam" id="PF03807"/>
    </source>
</evidence>
<comment type="catalytic activity">
    <reaction evidence="6">
        <text>L-proline + NADP(+) = (S)-1-pyrroline-5-carboxylate + NADPH + 2 H(+)</text>
        <dbReference type="Rhea" id="RHEA:14109"/>
        <dbReference type="ChEBI" id="CHEBI:15378"/>
        <dbReference type="ChEBI" id="CHEBI:17388"/>
        <dbReference type="ChEBI" id="CHEBI:57783"/>
        <dbReference type="ChEBI" id="CHEBI:58349"/>
        <dbReference type="ChEBI" id="CHEBI:60039"/>
        <dbReference type="EC" id="1.5.1.2"/>
    </reaction>
</comment>
<dbReference type="Pfam" id="PF03807">
    <property type="entry name" value="F420_oxidored"/>
    <property type="match status" value="1"/>
</dbReference>
<dbReference type="Pfam" id="PF14748">
    <property type="entry name" value="P5CR_dimer"/>
    <property type="match status" value="1"/>
</dbReference>
<feature type="binding site" evidence="8">
    <location>
        <begin position="6"/>
        <end position="11"/>
    </location>
    <ligand>
        <name>NADP(+)</name>
        <dbReference type="ChEBI" id="CHEBI:58349"/>
    </ligand>
</feature>
<dbReference type="GO" id="GO:0004735">
    <property type="term" value="F:pyrroline-5-carboxylate reductase activity"/>
    <property type="evidence" value="ECO:0007669"/>
    <property type="project" value="UniProtKB-UniRule"/>
</dbReference>
<proteinExistence type="inferred from homology"/>
<evidence type="ECO:0000313" key="11">
    <source>
        <dbReference type="EMBL" id="EEG75009.1"/>
    </source>
</evidence>
<keyword evidence="6" id="KW-0028">Amino-acid biosynthesis</keyword>
<keyword evidence="6" id="KW-0963">Cytoplasm</keyword>
<evidence type="ECO:0000256" key="4">
    <source>
        <dbReference type="ARBA" id="ARBA00023002"/>
    </source>
</evidence>
<feature type="domain" description="Pyrroline-5-carboxylate reductase catalytic N-terminal" evidence="9">
    <location>
        <begin position="3"/>
        <end position="96"/>
    </location>
</feature>
<name>C0BYT1_9FIRM</name>
<evidence type="ECO:0000256" key="6">
    <source>
        <dbReference type="HAMAP-Rule" id="MF_01925"/>
    </source>
</evidence>
<dbReference type="HOGENOM" id="CLU_042344_3_1_9"/>
<keyword evidence="2 6" id="KW-0641">Proline biosynthesis</keyword>
<dbReference type="STRING" id="553973.CLOHYLEM_04970"/>
<keyword evidence="3 6" id="KW-0521">NADP</keyword>
<dbReference type="NCBIfam" id="TIGR00112">
    <property type="entry name" value="proC"/>
    <property type="match status" value="1"/>
</dbReference>
<keyword evidence="4 6" id="KW-0560">Oxidoreductase</keyword>
<dbReference type="FunFam" id="1.10.3730.10:FF:000001">
    <property type="entry name" value="Pyrroline-5-carboxylate reductase"/>
    <property type="match status" value="1"/>
</dbReference>
<dbReference type="RefSeq" id="WP_006442303.1">
    <property type="nucleotide sequence ID" value="NZ_CP036524.1"/>
</dbReference>